<dbReference type="InterPro" id="IPR050631">
    <property type="entry name" value="PheA/TfdB_FAD_monoxygenase"/>
</dbReference>
<dbReference type="PATRIC" id="fig|1297742.4.peg.7325"/>
<dbReference type="RefSeq" id="WP_002640236.1">
    <property type="nucleotide sequence ID" value="NZ_CP012109.1"/>
</dbReference>
<evidence type="ECO:0000259" key="2">
    <source>
        <dbReference type="Pfam" id="PF01494"/>
    </source>
</evidence>
<protein>
    <submittedName>
        <fullName evidence="3">3-(3-hydroxy-phenyl)propionate hydroxylase</fullName>
    </submittedName>
</protein>
<dbReference type="eggNOG" id="COG0654">
    <property type="taxonomic scope" value="Bacteria"/>
</dbReference>
<dbReference type="PRINTS" id="PR00420">
    <property type="entry name" value="RNGMNOXGNASE"/>
</dbReference>
<feature type="domain" description="FAD-binding" evidence="2">
    <location>
        <begin position="12"/>
        <end position="348"/>
    </location>
</feature>
<accession>A0A0H4X4Y1</accession>
<dbReference type="SUPFAM" id="SSF51905">
    <property type="entry name" value="FAD/NAD(P)-binding domain"/>
    <property type="match status" value="1"/>
</dbReference>
<dbReference type="NCBIfam" id="NF004829">
    <property type="entry name" value="PRK06183.1-3"/>
    <property type="match status" value="1"/>
</dbReference>
<dbReference type="Proteomes" id="UP000009026">
    <property type="component" value="Chromosome"/>
</dbReference>
<dbReference type="PANTHER" id="PTHR43476:SF3">
    <property type="entry name" value="FAD-BINDING MONOOXYGENASE"/>
    <property type="match status" value="1"/>
</dbReference>
<sequence>MGCDSQQTDAQVDVIISGCGPVGALTGNLLGLLGVRTLLLERDVAPHGEPRAFSCDDEGLRIYQSTGLLDLLQSNMKQSNFAEYVGGSGKRFAELHIGDVDFGFGHSPLWFFHQPLLEGSLRDGLNRFEHVELRKGVMVEAVSQDATGVTVRYRDSRTGEQRTVRSRFLLGCDGARSGVRKAMGIPLSGRAYGEPWLAVSGTVTEGEVPELCRFVCDPKRPSFVATGAVNQIRWEFMLMPGETREQLESRDTINALIAPYVDPKRVRIERAQVYTFHCLNAARWRDGNVFLLGDAAHTMPPFMGQGLVSGMRDAANLAWKLQRVLSGQSPDSLLDTYEQERRPHVEAVQKLCIRVGHLFLARNSWVASARDALMRTIQRIPRVRKFIERFEFKEAPSHAEGFYFADKGEYFIQPRVKLESGEEVLLDDTLGNDFTVMCRWNAPSAELEAARELAQSLGGRMLTFRPPSEAASDAAPDAAPAVVDVTGKLTDWFSQHAADVVVLRPDRFVFGAVQARRLPELREALGV</sequence>
<dbReference type="PANTHER" id="PTHR43476">
    <property type="entry name" value="3-(3-HYDROXY-PHENYL)PROPIONATE/3-HYDROXYCINNAMIC ACID HYDROXYLASE"/>
    <property type="match status" value="1"/>
</dbReference>
<dbReference type="AlphaFoldDB" id="A0A0H4X4Y1"/>
<dbReference type="GO" id="GO:0019622">
    <property type="term" value="P:3-(3-hydroxy)phenylpropionate catabolic process"/>
    <property type="evidence" value="ECO:0007669"/>
    <property type="project" value="TreeGrafter"/>
</dbReference>
<dbReference type="GO" id="GO:0008688">
    <property type="term" value="F:3-(3-hydroxyphenyl)propionate hydroxylase activity"/>
    <property type="evidence" value="ECO:0007669"/>
    <property type="project" value="TreeGrafter"/>
</dbReference>
<dbReference type="InterPro" id="IPR002938">
    <property type="entry name" value="FAD-bd"/>
</dbReference>
<reference evidence="3 4" key="1">
    <citation type="journal article" date="2016" name="PLoS ONE">
        <title>Complete Genome Sequence and Comparative Genomics of a Novel Myxobacterium Myxococcus hansupus.</title>
        <authorList>
            <person name="Sharma G."/>
            <person name="Narwani T."/>
            <person name="Subramanian S."/>
        </authorList>
    </citation>
    <scope>NUCLEOTIDE SEQUENCE [LARGE SCALE GENOMIC DNA]</scope>
    <source>
        <strain evidence="4">mixupus</strain>
    </source>
</reference>
<dbReference type="InterPro" id="IPR036188">
    <property type="entry name" value="FAD/NAD-bd_sf"/>
</dbReference>
<evidence type="ECO:0000313" key="3">
    <source>
        <dbReference type="EMBL" id="AKQ70294.1"/>
    </source>
</evidence>
<evidence type="ECO:0000313" key="4">
    <source>
        <dbReference type="Proteomes" id="UP000009026"/>
    </source>
</evidence>
<evidence type="ECO:0000256" key="1">
    <source>
        <dbReference type="ARBA" id="ARBA00023002"/>
    </source>
</evidence>
<dbReference type="EMBL" id="CP012109">
    <property type="protein sequence ID" value="AKQ70294.1"/>
    <property type="molecule type" value="Genomic_DNA"/>
</dbReference>
<keyword evidence="1" id="KW-0560">Oxidoreductase</keyword>
<organism evidence="3 4">
    <name type="scientific">Pseudomyxococcus hansupus</name>
    <dbReference type="NCBI Taxonomy" id="1297742"/>
    <lineage>
        <taxon>Bacteria</taxon>
        <taxon>Pseudomonadati</taxon>
        <taxon>Myxococcota</taxon>
        <taxon>Myxococcia</taxon>
        <taxon>Myxococcales</taxon>
        <taxon>Cystobacterineae</taxon>
        <taxon>Myxococcaceae</taxon>
        <taxon>Pseudomyxococcus</taxon>
    </lineage>
</organism>
<gene>
    <name evidence="3" type="ORF">A176_007206</name>
</gene>
<keyword evidence="4" id="KW-1185">Reference proteome</keyword>
<dbReference type="Gene3D" id="3.50.50.60">
    <property type="entry name" value="FAD/NAD(P)-binding domain"/>
    <property type="match status" value="1"/>
</dbReference>
<name>A0A0H4X4Y1_9BACT</name>
<dbReference type="STRING" id="1297742.A176_007206"/>
<proteinExistence type="predicted"/>
<dbReference type="Gene3D" id="3.30.70.2450">
    <property type="match status" value="1"/>
</dbReference>
<dbReference type="Pfam" id="PF01494">
    <property type="entry name" value="FAD_binding_3"/>
    <property type="match status" value="1"/>
</dbReference>
<dbReference type="OrthoDB" id="5482506at2"/>
<dbReference type="KEGG" id="mym:A176_007206"/>
<dbReference type="GO" id="GO:0071949">
    <property type="term" value="F:FAD binding"/>
    <property type="evidence" value="ECO:0007669"/>
    <property type="project" value="InterPro"/>
</dbReference>